<dbReference type="RefSeq" id="WP_264893667.1">
    <property type="nucleotide sequence ID" value="NZ_CP110257.1"/>
</dbReference>
<dbReference type="InterPro" id="IPR000620">
    <property type="entry name" value="EamA_dom"/>
</dbReference>
<dbReference type="PANTHER" id="PTHR22911:SF103">
    <property type="entry name" value="BLR2811 PROTEIN"/>
    <property type="match status" value="1"/>
</dbReference>
<dbReference type="PANTHER" id="PTHR22911">
    <property type="entry name" value="ACYL-MALONYL CONDENSING ENZYME-RELATED"/>
    <property type="match status" value="1"/>
</dbReference>
<feature type="transmembrane region" description="Helical" evidence="2">
    <location>
        <begin position="38"/>
        <end position="58"/>
    </location>
</feature>
<keyword evidence="5" id="KW-1185">Reference proteome</keyword>
<keyword evidence="2" id="KW-0472">Membrane</keyword>
<accession>A0ABY6MVA6</accession>
<reference evidence="4" key="1">
    <citation type="submission" date="2022-10" db="EMBL/GenBank/DDBJ databases">
        <title>Complete genome sequence of Schlegelella aquatica LMG 23380.</title>
        <authorList>
            <person name="Musilova J."/>
            <person name="Kourilova X."/>
            <person name="Bezdicek M."/>
            <person name="Hermankova K."/>
            <person name="Obruca S."/>
            <person name="Sedlar K."/>
        </authorList>
    </citation>
    <scope>NUCLEOTIDE SEQUENCE</scope>
    <source>
        <strain evidence="4">LMG 23380</strain>
    </source>
</reference>
<evidence type="ECO:0000256" key="1">
    <source>
        <dbReference type="SAM" id="MobiDB-lite"/>
    </source>
</evidence>
<evidence type="ECO:0000256" key="2">
    <source>
        <dbReference type="SAM" id="Phobius"/>
    </source>
</evidence>
<feature type="transmembrane region" description="Helical" evidence="2">
    <location>
        <begin position="102"/>
        <end position="123"/>
    </location>
</feature>
<feature type="transmembrane region" description="Helical" evidence="2">
    <location>
        <begin position="79"/>
        <end position="96"/>
    </location>
</feature>
<protein>
    <submittedName>
        <fullName evidence="4">DMT family transporter</fullName>
    </submittedName>
</protein>
<feature type="transmembrane region" description="Helical" evidence="2">
    <location>
        <begin position="130"/>
        <end position="146"/>
    </location>
</feature>
<dbReference type="Proteomes" id="UP001163266">
    <property type="component" value="Chromosome"/>
</dbReference>
<organism evidence="4 5">
    <name type="scientific">Caldimonas aquatica</name>
    <dbReference type="NCBI Taxonomy" id="376175"/>
    <lineage>
        <taxon>Bacteria</taxon>
        <taxon>Pseudomonadati</taxon>
        <taxon>Pseudomonadota</taxon>
        <taxon>Betaproteobacteria</taxon>
        <taxon>Burkholderiales</taxon>
        <taxon>Sphaerotilaceae</taxon>
        <taxon>Caldimonas</taxon>
    </lineage>
</organism>
<proteinExistence type="predicted"/>
<evidence type="ECO:0000313" key="4">
    <source>
        <dbReference type="EMBL" id="UZD55914.1"/>
    </source>
</evidence>
<feature type="transmembrane region" description="Helical" evidence="2">
    <location>
        <begin position="276"/>
        <end position="296"/>
    </location>
</feature>
<feature type="transmembrane region" description="Helical" evidence="2">
    <location>
        <begin position="219"/>
        <end position="241"/>
    </location>
</feature>
<keyword evidence="2" id="KW-0812">Transmembrane</keyword>
<dbReference type="PROSITE" id="PS51257">
    <property type="entry name" value="PROKAR_LIPOPROTEIN"/>
    <property type="match status" value="1"/>
</dbReference>
<dbReference type="Pfam" id="PF00892">
    <property type="entry name" value="EamA"/>
    <property type="match status" value="2"/>
</dbReference>
<gene>
    <name evidence="4" type="ORF">OMP39_04865</name>
</gene>
<feature type="domain" description="EamA" evidence="3">
    <location>
        <begin position="9"/>
        <end position="146"/>
    </location>
</feature>
<sequence length="333" mass="34089">MAVNGRHPMWGIALILLMAACFATLDTAVKYLGATVPVLLILWGRYVFQAVAMTLWLAGRGLRGAGPGAFCAARPGFQVLRGALLLSTSGLSFYGVQHMPVAEFTAIAMLTPVVVTVLAATVLKEHVSGLRWALVALGLAGALLVIRPGTGVVGWAAVFPLALTVAYGAFQVLTSRYAALEDPYITHFYTGLVGAVALSAIVAISPLRLVDALSGASALQWSVLLLVGAMGTVGHLLLILALGMAPASTLMPFTYSALVFATLAGASVFGHVPDGIAMAGMAVIALGGAASVWLNVREAQQRSPAPTAAAAGAAQAPHERPGVSPVAMDVLGD</sequence>
<evidence type="ECO:0000313" key="5">
    <source>
        <dbReference type="Proteomes" id="UP001163266"/>
    </source>
</evidence>
<dbReference type="InterPro" id="IPR037185">
    <property type="entry name" value="EmrE-like"/>
</dbReference>
<feature type="compositionally biased region" description="Low complexity" evidence="1">
    <location>
        <begin position="305"/>
        <end position="316"/>
    </location>
</feature>
<feature type="domain" description="EamA" evidence="3">
    <location>
        <begin position="156"/>
        <end position="287"/>
    </location>
</feature>
<dbReference type="EMBL" id="CP110257">
    <property type="protein sequence ID" value="UZD55914.1"/>
    <property type="molecule type" value="Genomic_DNA"/>
</dbReference>
<feature type="transmembrane region" description="Helical" evidence="2">
    <location>
        <begin position="185"/>
        <end position="207"/>
    </location>
</feature>
<feature type="region of interest" description="Disordered" evidence="1">
    <location>
        <begin position="305"/>
        <end position="333"/>
    </location>
</feature>
<feature type="transmembrane region" description="Helical" evidence="2">
    <location>
        <begin position="152"/>
        <end position="173"/>
    </location>
</feature>
<name>A0ABY6MVA6_9BURK</name>
<keyword evidence="2" id="KW-1133">Transmembrane helix</keyword>
<dbReference type="SUPFAM" id="SSF103481">
    <property type="entry name" value="Multidrug resistance efflux transporter EmrE"/>
    <property type="match status" value="2"/>
</dbReference>
<evidence type="ECO:0000259" key="3">
    <source>
        <dbReference type="Pfam" id="PF00892"/>
    </source>
</evidence>